<dbReference type="GO" id="GO:0036503">
    <property type="term" value="P:ERAD pathway"/>
    <property type="evidence" value="ECO:0007669"/>
    <property type="project" value="TreeGrafter"/>
</dbReference>
<dbReference type="PROSITE" id="PS00636">
    <property type="entry name" value="DNAJ_1"/>
    <property type="match status" value="1"/>
</dbReference>
<keyword evidence="5" id="KW-1185">Reference proteome</keyword>
<dbReference type="PANTHER" id="PTHR44360">
    <property type="entry name" value="DNAJ HOMOLOG SUBFAMILY B MEMBER 9"/>
    <property type="match status" value="1"/>
</dbReference>
<reference evidence="4 5" key="1">
    <citation type="submission" date="2018-03" db="EMBL/GenBank/DDBJ databases">
        <title>Genomic Encyclopedia of Type Strains, Phase III (KMG-III): the genomes of soil and plant-associated and newly described type strains.</title>
        <authorList>
            <person name="Whitman W."/>
        </authorList>
    </citation>
    <scope>NUCLEOTIDE SEQUENCE [LARGE SCALE GENOMIC DNA]</scope>
    <source>
        <strain evidence="4 5">CGMCC 1.12700</strain>
    </source>
</reference>
<dbReference type="PANTHER" id="PTHR44360:SF1">
    <property type="entry name" value="DNAJ HOMOLOG SUBFAMILY B MEMBER 9"/>
    <property type="match status" value="1"/>
</dbReference>
<evidence type="ECO:0000256" key="2">
    <source>
        <dbReference type="SAM" id="Phobius"/>
    </source>
</evidence>
<evidence type="ECO:0000313" key="4">
    <source>
        <dbReference type="EMBL" id="PSK93890.1"/>
    </source>
</evidence>
<gene>
    <name evidence="4" type="ORF">B0I18_10138</name>
</gene>
<dbReference type="GO" id="GO:0051087">
    <property type="term" value="F:protein-folding chaperone binding"/>
    <property type="evidence" value="ECO:0007669"/>
    <property type="project" value="TreeGrafter"/>
</dbReference>
<dbReference type="SUPFAM" id="SSF46565">
    <property type="entry name" value="Chaperone J-domain"/>
    <property type="match status" value="1"/>
</dbReference>
<keyword evidence="2" id="KW-1133">Transmembrane helix</keyword>
<proteinExistence type="predicted"/>
<keyword evidence="1" id="KW-0143">Chaperone</keyword>
<keyword evidence="2" id="KW-0472">Membrane</keyword>
<accession>A0A2P8D9J1</accession>
<keyword evidence="2" id="KW-0812">Transmembrane</keyword>
<dbReference type="SMART" id="SM00271">
    <property type="entry name" value="DnaJ"/>
    <property type="match status" value="1"/>
</dbReference>
<evidence type="ECO:0000256" key="1">
    <source>
        <dbReference type="ARBA" id="ARBA00023186"/>
    </source>
</evidence>
<feature type="transmembrane region" description="Helical" evidence="2">
    <location>
        <begin position="182"/>
        <end position="201"/>
    </location>
</feature>
<sequence>MQPDAKPEEIKKAFRRLAHTYHPDKNPDDPFAEANFRTIQEAYSVLSDPGKRAAYDEERWLSGKINARTVVISPEYLLREIRKLNNHINSVDVHRMNKQLLHEYLLFFLTDEKIAIIRKQADASYLGHFIPAMLDATLHLPFYFAAPVYTRLQLVATGSAHLSELVDKARRRMAGQARRQRYLPLLMVLITLLLCIAMYLFSKK</sequence>
<dbReference type="AlphaFoldDB" id="A0A2P8D9J1"/>
<dbReference type="EMBL" id="PYGD01000001">
    <property type="protein sequence ID" value="PSK93890.1"/>
    <property type="molecule type" value="Genomic_DNA"/>
</dbReference>
<dbReference type="Proteomes" id="UP000240572">
    <property type="component" value="Unassembled WGS sequence"/>
</dbReference>
<evidence type="ECO:0000313" key="5">
    <source>
        <dbReference type="Proteomes" id="UP000240572"/>
    </source>
</evidence>
<dbReference type="InterPro" id="IPR018253">
    <property type="entry name" value="DnaJ_domain_CS"/>
</dbReference>
<evidence type="ECO:0000259" key="3">
    <source>
        <dbReference type="PROSITE" id="PS50076"/>
    </source>
</evidence>
<dbReference type="Gene3D" id="1.10.287.110">
    <property type="entry name" value="DnaJ domain"/>
    <property type="match status" value="1"/>
</dbReference>
<name>A0A2P8D9J1_9BACT</name>
<protein>
    <submittedName>
        <fullName evidence="4">DnaJ-like protein</fullName>
    </submittedName>
</protein>
<feature type="domain" description="J" evidence="3">
    <location>
        <begin position="1"/>
        <end position="59"/>
    </location>
</feature>
<dbReference type="GO" id="GO:0051787">
    <property type="term" value="F:misfolded protein binding"/>
    <property type="evidence" value="ECO:0007669"/>
    <property type="project" value="TreeGrafter"/>
</dbReference>
<dbReference type="Pfam" id="PF00226">
    <property type="entry name" value="DnaJ"/>
    <property type="match status" value="1"/>
</dbReference>
<dbReference type="InterPro" id="IPR001623">
    <property type="entry name" value="DnaJ_domain"/>
</dbReference>
<dbReference type="PRINTS" id="PR00625">
    <property type="entry name" value="JDOMAIN"/>
</dbReference>
<organism evidence="4 5">
    <name type="scientific">Taibaiella chishuiensis</name>
    <dbReference type="NCBI Taxonomy" id="1434707"/>
    <lineage>
        <taxon>Bacteria</taxon>
        <taxon>Pseudomonadati</taxon>
        <taxon>Bacteroidota</taxon>
        <taxon>Chitinophagia</taxon>
        <taxon>Chitinophagales</taxon>
        <taxon>Chitinophagaceae</taxon>
        <taxon>Taibaiella</taxon>
    </lineage>
</organism>
<dbReference type="CDD" id="cd06257">
    <property type="entry name" value="DnaJ"/>
    <property type="match status" value="1"/>
</dbReference>
<dbReference type="PROSITE" id="PS50076">
    <property type="entry name" value="DNAJ_2"/>
    <property type="match status" value="1"/>
</dbReference>
<comment type="caution">
    <text evidence="4">The sequence shown here is derived from an EMBL/GenBank/DDBJ whole genome shotgun (WGS) entry which is preliminary data.</text>
</comment>
<dbReference type="InterPro" id="IPR036869">
    <property type="entry name" value="J_dom_sf"/>
</dbReference>
<dbReference type="InterPro" id="IPR051948">
    <property type="entry name" value="Hsp70_co-chaperone_J-domain"/>
</dbReference>